<keyword evidence="2" id="KW-0472">Membrane</keyword>
<accession>A0A5S3Q3F2</accession>
<evidence type="ECO:0000313" key="4">
    <source>
        <dbReference type="Proteomes" id="UP000309550"/>
    </source>
</evidence>
<feature type="transmembrane region" description="Helical" evidence="2">
    <location>
        <begin position="371"/>
        <end position="396"/>
    </location>
</feature>
<name>A0A5S3Q3F2_9RHOB</name>
<feature type="transmembrane region" description="Helical" evidence="2">
    <location>
        <begin position="166"/>
        <end position="184"/>
    </location>
</feature>
<proteinExistence type="predicted"/>
<keyword evidence="4" id="KW-1185">Reference proteome</keyword>
<reference evidence="3 4" key="1">
    <citation type="submission" date="2019-05" db="EMBL/GenBank/DDBJ databases">
        <title>Sulfitobacter sabulilitoris sp. nov., isolated from a marine sand.</title>
        <authorList>
            <person name="Yoon J.-H."/>
        </authorList>
    </citation>
    <scope>NUCLEOTIDE SEQUENCE [LARGE SCALE GENOMIC DNA]</scope>
    <source>
        <strain evidence="3 4">HSMS-29</strain>
    </source>
</reference>
<feature type="compositionally biased region" description="Low complexity" evidence="1">
    <location>
        <begin position="459"/>
        <end position="476"/>
    </location>
</feature>
<keyword evidence="2" id="KW-1133">Transmembrane helix</keyword>
<evidence type="ECO:0008006" key="5">
    <source>
        <dbReference type="Google" id="ProtNLM"/>
    </source>
</evidence>
<feature type="transmembrane region" description="Helical" evidence="2">
    <location>
        <begin position="139"/>
        <end position="159"/>
    </location>
</feature>
<dbReference type="EMBL" id="VANS01000004">
    <property type="protein sequence ID" value="TMM51051.1"/>
    <property type="molecule type" value="Genomic_DNA"/>
</dbReference>
<keyword evidence="2" id="KW-0812">Transmembrane</keyword>
<evidence type="ECO:0000256" key="2">
    <source>
        <dbReference type="SAM" id="Phobius"/>
    </source>
</evidence>
<feature type="region of interest" description="Disordered" evidence="1">
    <location>
        <begin position="457"/>
        <end position="476"/>
    </location>
</feature>
<dbReference type="RefSeq" id="WP_138663011.1">
    <property type="nucleotide sequence ID" value="NZ_VANS01000004.1"/>
</dbReference>
<protein>
    <recommendedName>
        <fullName evidence="5">O-antigen ligase family protein</fullName>
    </recommendedName>
</protein>
<sequence>MVVYPLAAAFVLLWLALCMRNADNGVPVTVAMLPFGMFAALVAGGLSIIIANLLAILTIGLLLVRWVSQRRGVPQEGLPTAGLCLLLFSGYALFSGFVLVRLFEGQFLVFPMSVSSKGTQVSVFYPSTMWPLSPGNSNIAQSFYILLSTGFFLTCVFVMRRRGLGFVLSGLVAAGVINLVLGLADFAQLDPLLALIRTADYNLNNHHTVSGFARIIGGFAEASGFGAASSAFFGFFAMSFLVGHGFRDGVLAFASLACALMALSSTAMLSLAAALLLIVLHAPVYLSTGMSRVFGHVFIIALAVAALVGCLVFLLTPAADLTSDILDRLVLSKGDSLSGLERGAWAQSGIDAFFNTWGMGAGVGSLRANGFATVLLGSVGVPGTLAFAGFLTLAFGRGIGPAPRDTKKAFYAARIGALTLFASMLVSATVPDPTLFLVAFASICVVARETAARTQRPRAGSATAGFTAGTSQAPTW</sequence>
<dbReference type="Proteomes" id="UP000309550">
    <property type="component" value="Unassembled WGS sequence"/>
</dbReference>
<organism evidence="3 4">
    <name type="scientific">Sulfitobacter sabulilitoris</name>
    <dbReference type="NCBI Taxonomy" id="2562655"/>
    <lineage>
        <taxon>Bacteria</taxon>
        <taxon>Pseudomonadati</taxon>
        <taxon>Pseudomonadota</taxon>
        <taxon>Alphaproteobacteria</taxon>
        <taxon>Rhodobacterales</taxon>
        <taxon>Roseobacteraceae</taxon>
        <taxon>Sulfitobacter</taxon>
    </lineage>
</organism>
<evidence type="ECO:0000256" key="1">
    <source>
        <dbReference type="SAM" id="MobiDB-lite"/>
    </source>
</evidence>
<dbReference type="AlphaFoldDB" id="A0A5S3Q3F2"/>
<evidence type="ECO:0000313" key="3">
    <source>
        <dbReference type="EMBL" id="TMM51051.1"/>
    </source>
</evidence>
<dbReference type="OrthoDB" id="7010242at2"/>
<feature type="transmembrane region" description="Helical" evidence="2">
    <location>
        <begin position="212"/>
        <end position="238"/>
    </location>
</feature>
<feature type="transmembrane region" description="Helical" evidence="2">
    <location>
        <begin position="83"/>
        <end position="103"/>
    </location>
</feature>
<feature type="transmembrane region" description="Helical" evidence="2">
    <location>
        <begin position="38"/>
        <end position="63"/>
    </location>
</feature>
<gene>
    <name evidence="3" type="ORF">FDT80_14365</name>
</gene>
<feature type="transmembrane region" description="Helical" evidence="2">
    <location>
        <begin position="434"/>
        <end position="451"/>
    </location>
</feature>
<comment type="caution">
    <text evidence="3">The sequence shown here is derived from an EMBL/GenBank/DDBJ whole genome shotgun (WGS) entry which is preliminary data.</text>
</comment>
<feature type="transmembrane region" description="Helical" evidence="2">
    <location>
        <begin position="293"/>
        <end position="315"/>
    </location>
</feature>